<sequence>MSDILYLTSMEPRSGKSAVALGLLDLLAADVQRLAVFRPVVPDHGQPDPIVELARGRYQLELPEADAVAFTYSSAAELIESGGPERLIAAVVDHVARLRERYDFVLCVGTDYTGPSPAVELGLNAELAANLGAPVLQVLSGHGRTADAVTTALREGGAVLREHGCEVVATIVNRAGPEHAGLTSADPPVYVVPDLPILAALTVGEVVAALDGTLLAGDGPALQREVDSYLAGSAYLQTVLPLLRDGMLLVSSGDRIDLAVGVAAAAVSPHLPTPAGIVLTVGHVPDQQSLALLEPSGLPVIAVKADTYTTLHQLEGLTGQLRADSARKVAAALGAFADNVDTETLRKRIQLSKPDVVTPLMFSAQLIAHARADKRTIVLPEGDEERILLATEELTHRGVADLVLLGDPDAIAAKATQLGTDLSGVRIIDPLTSPLRAQFAKTYAELRAHRGVTPEMAFDIIGDVSYFGTMLVHAGEVDGMVSGAAHTTAHTIRPALEVIRTLPGVSLVSSAFLMCLPTRVLVFADCAVVPDPDATQLADIAVCASETAVAFGVEPRVAMVSYSTGGSGSGVDVEKVREATEIVAGRRPDLPLAGPIQYDAAVDPGVGAAKLPGNPVAGHATVLVFPDLNTGNTTYKAVQRAASAIAVGPVLQGLRRPVNDLSRGCTVADIVNTVAITAVQAQQSTAVQAQGAR</sequence>
<dbReference type="EMBL" id="BAAAYN010000043">
    <property type="protein sequence ID" value="GAA3393479.1"/>
    <property type="molecule type" value="Genomic_DNA"/>
</dbReference>
<reference evidence="17" key="1">
    <citation type="journal article" date="2019" name="Int. J. Syst. Evol. Microbiol.">
        <title>The Global Catalogue of Microorganisms (GCM) 10K type strain sequencing project: providing services to taxonomists for standard genome sequencing and annotation.</title>
        <authorList>
            <consortium name="The Broad Institute Genomics Platform"/>
            <consortium name="The Broad Institute Genome Sequencing Center for Infectious Disease"/>
            <person name="Wu L."/>
            <person name="Ma J."/>
        </authorList>
    </citation>
    <scope>NUCLEOTIDE SEQUENCE [LARGE SCALE GENOMIC DNA]</scope>
    <source>
        <strain evidence="17">JCM 9458</strain>
    </source>
</reference>
<dbReference type="Gene3D" id="3.40.50.10750">
    <property type="entry name" value="Isocitrate/Isopropylmalate dehydrogenase-like"/>
    <property type="match status" value="1"/>
</dbReference>
<evidence type="ECO:0000256" key="8">
    <source>
        <dbReference type="ARBA" id="ARBA00022490"/>
    </source>
</evidence>
<keyword evidence="8 13" id="KW-0963">Cytoplasm</keyword>
<dbReference type="Gene3D" id="3.40.50.10950">
    <property type="match status" value="1"/>
</dbReference>
<dbReference type="Gene3D" id="3.40.1390.20">
    <property type="entry name" value="HprK N-terminal domain-like"/>
    <property type="match status" value="1"/>
</dbReference>
<dbReference type="Pfam" id="PF07085">
    <property type="entry name" value="DRTGG"/>
    <property type="match status" value="1"/>
</dbReference>
<evidence type="ECO:0000256" key="13">
    <source>
        <dbReference type="PIRNR" id="PIRNR006107"/>
    </source>
</evidence>
<dbReference type="InterPro" id="IPR028979">
    <property type="entry name" value="Ser_kin/Pase_Hpr-like_N_sf"/>
</dbReference>
<feature type="domain" description="Phosphate acetyl/butaryl transferase" evidence="14">
    <location>
        <begin position="362"/>
        <end position="678"/>
    </location>
</feature>
<evidence type="ECO:0000256" key="12">
    <source>
        <dbReference type="ARBA" id="ARBA00049955"/>
    </source>
</evidence>
<evidence type="ECO:0000256" key="3">
    <source>
        <dbReference type="ARBA" id="ARBA00004989"/>
    </source>
</evidence>
<comment type="caution">
    <text evidence="16">The sequence shown here is derived from an EMBL/GenBank/DDBJ whole genome shotgun (WGS) entry which is preliminary data.</text>
</comment>
<keyword evidence="17" id="KW-1185">Reference proteome</keyword>
<evidence type="ECO:0000256" key="6">
    <source>
        <dbReference type="ARBA" id="ARBA00012707"/>
    </source>
</evidence>
<comment type="subcellular location">
    <subcellularLocation>
        <location evidence="2 13">Cytoplasm</location>
    </subcellularLocation>
</comment>
<dbReference type="Pfam" id="PF13500">
    <property type="entry name" value="AAA_26"/>
    <property type="match status" value="1"/>
</dbReference>
<evidence type="ECO:0000256" key="1">
    <source>
        <dbReference type="ARBA" id="ARBA00000705"/>
    </source>
</evidence>
<comment type="similarity">
    <text evidence="5 13">In the N-terminal section; belongs to the CobB/CobQ family.</text>
</comment>
<evidence type="ECO:0000256" key="4">
    <source>
        <dbReference type="ARBA" id="ARBA00008756"/>
    </source>
</evidence>
<comment type="similarity">
    <text evidence="4 13">In the C-terminal section; belongs to the phosphate acetyltransferase and butyryltransferase family.</text>
</comment>
<dbReference type="SUPFAM" id="SSF52540">
    <property type="entry name" value="P-loop containing nucleoside triphosphate hydrolases"/>
    <property type="match status" value="1"/>
</dbReference>
<dbReference type="EC" id="2.3.1.8" evidence="6 13"/>
<dbReference type="InterPro" id="IPR002505">
    <property type="entry name" value="PTA_PTB"/>
</dbReference>
<evidence type="ECO:0000256" key="9">
    <source>
        <dbReference type="ARBA" id="ARBA00022679"/>
    </source>
</evidence>
<dbReference type="NCBIfam" id="NF007233">
    <property type="entry name" value="PRK09653.1"/>
    <property type="match status" value="1"/>
</dbReference>
<dbReference type="PIRSF" id="PIRSF006107">
    <property type="entry name" value="PhpActrans_proteobac"/>
    <property type="match status" value="1"/>
</dbReference>
<evidence type="ECO:0000313" key="16">
    <source>
        <dbReference type="EMBL" id="GAA3393479.1"/>
    </source>
</evidence>
<proteinExistence type="inferred from homology"/>
<dbReference type="InterPro" id="IPR042113">
    <property type="entry name" value="P_AcTrfase_dom1"/>
</dbReference>
<gene>
    <name evidence="16" type="primary">pta</name>
    <name evidence="16" type="ORF">GCM10020369_59170</name>
</gene>
<name>A0ABP6T6C8_9ACTN</name>
<dbReference type="InterPro" id="IPR004614">
    <property type="entry name" value="P_AcTrfase"/>
</dbReference>
<protein>
    <recommendedName>
        <fullName evidence="7 13">Phosphate acetyltransferase</fullName>
        <ecNumber evidence="6 13">2.3.1.8</ecNumber>
    </recommendedName>
    <alternativeName>
        <fullName evidence="11 13">Phosphotransacetylase</fullName>
    </alternativeName>
</protein>
<evidence type="ECO:0000256" key="2">
    <source>
        <dbReference type="ARBA" id="ARBA00004496"/>
    </source>
</evidence>
<dbReference type="Proteomes" id="UP001501676">
    <property type="component" value="Unassembled WGS sequence"/>
</dbReference>
<accession>A0ABP6T6C8</accession>
<evidence type="ECO:0000313" key="17">
    <source>
        <dbReference type="Proteomes" id="UP001501676"/>
    </source>
</evidence>
<dbReference type="SUPFAM" id="SSF75138">
    <property type="entry name" value="HprK N-terminal domain-like"/>
    <property type="match status" value="1"/>
</dbReference>
<dbReference type="InterPro" id="IPR042112">
    <property type="entry name" value="P_AcTrfase_dom2"/>
</dbReference>
<evidence type="ECO:0000259" key="15">
    <source>
        <dbReference type="Pfam" id="PF07085"/>
    </source>
</evidence>
<dbReference type="PANTHER" id="PTHR43356:SF3">
    <property type="entry name" value="PHOSPHATE ACETYLTRANSFERASE"/>
    <property type="match status" value="1"/>
</dbReference>
<organism evidence="16 17">
    <name type="scientific">Cryptosporangium minutisporangium</name>
    <dbReference type="NCBI Taxonomy" id="113569"/>
    <lineage>
        <taxon>Bacteria</taxon>
        <taxon>Bacillati</taxon>
        <taxon>Actinomycetota</taxon>
        <taxon>Actinomycetes</taxon>
        <taxon>Cryptosporangiales</taxon>
        <taxon>Cryptosporangiaceae</taxon>
        <taxon>Cryptosporangium</taxon>
    </lineage>
</organism>
<keyword evidence="10 13" id="KW-0012">Acyltransferase</keyword>
<evidence type="ECO:0000256" key="11">
    <source>
        <dbReference type="ARBA" id="ARBA00031108"/>
    </source>
</evidence>
<keyword evidence="9 13" id="KW-0808">Transferase</keyword>
<dbReference type="InterPro" id="IPR016475">
    <property type="entry name" value="P-Actrans_bac"/>
</dbReference>
<evidence type="ECO:0000256" key="5">
    <source>
        <dbReference type="ARBA" id="ARBA00009786"/>
    </source>
</evidence>
<comment type="domain">
    <text evidence="13">The N-terminal region seems to be important for proper quaternary structure. The C-terminal region contains the substrate-binding site.</text>
</comment>
<evidence type="ECO:0000259" key="14">
    <source>
        <dbReference type="Pfam" id="PF01515"/>
    </source>
</evidence>
<dbReference type="NCBIfam" id="NF004167">
    <property type="entry name" value="PRK05632.1"/>
    <property type="match status" value="1"/>
</dbReference>
<dbReference type="SUPFAM" id="SSF53659">
    <property type="entry name" value="Isocitrate/Isopropylmalate dehydrogenase-like"/>
    <property type="match status" value="1"/>
</dbReference>
<evidence type="ECO:0000256" key="10">
    <source>
        <dbReference type="ARBA" id="ARBA00023315"/>
    </source>
</evidence>
<comment type="catalytic activity">
    <reaction evidence="1 13">
        <text>acetyl-CoA + phosphate = acetyl phosphate + CoA</text>
        <dbReference type="Rhea" id="RHEA:19521"/>
        <dbReference type="ChEBI" id="CHEBI:22191"/>
        <dbReference type="ChEBI" id="CHEBI:43474"/>
        <dbReference type="ChEBI" id="CHEBI:57287"/>
        <dbReference type="ChEBI" id="CHEBI:57288"/>
        <dbReference type="EC" id="2.3.1.8"/>
    </reaction>
</comment>
<dbReference type="Pfam" id="PF01515">
    <property type="entry name" value="PTA_PTB"/>
    <property type="match status" value="1"/>
</dbReference>
<dbReference type="RefSeq" id="WP_345731530.1">
    <property type="nucleotide sequence ID" value="NZ_BAAAYN010000043.1"/>
</dbReference>
<dbReference type="PANTHER" id="PTHR43356">
    <property type="entry name" value="PHOSPHATE ACETYLTRANSFERASE"/>
    <property type="match status" value="1"/>
</dbReference>
<dbReference type="InterPro" id="IPR050500">
    <property type="entry name" value="Phos_Acetyltrans/Butyryltrans"/>
</dbReference>
<comment type="function">
    <text evidence="12 13">Involved in acetate metabolism.</text>
</comment>
<feature type="domain" description="DRTGG" evidence="15">
    <location>
        <begin position="205"/>
        <end position="315"/>
    </location>
</feature>
<dbReference type="InterPro" id="IPR010766">
    <property type="entry name" value="DRTGG"/>
</dbReference>
<dbReference type="NCBIfam" id="TIGR00651">
    <property type="entry name" value="pta"/>
    <property type="match status" value="1"/>
</dbReference>
<comment type="pathway">
    <text evidence="3 13">Metabolic intermediate biosynthesis; acetyl-CoA biosynthesis; acetyl-CoA from acetate: step 2/2.</text>
</comment>
<dbReference type="InterPro" id="IPR027417">
    <property type="entry name" value="P-loop_NTPase"/>
</dbReference>
<dbReference type="Gene3D" id="3.40.50.300">
    <property type="entry name" value="P-loop containing nucleotide triphosphate hydrolases"/>
    <property type="match status" value="1"/>
</dbReference>
<evidence type="ECO:0000256" key="7">
    <source>
        <dbReference type="ARBA" id="ARBA00021528"/>
    </source>
</evidence>